<evidence type="ECO:0000259" key="5">
    <source>
        <dbReference type="Pfam" id="PF20990"/>
    </source>
</evidence>
<evidence type="ECO:0000313" key="6">
    <source>
        <dbReference type="EMBL" id="TYS19841.1"/>
    </source>
</evidence>
<dbReference type="Proteomes" id="UP000322267">
    <property type="component" value="Unassembled WGS sequence"/>
</dbReference>
<feature type="domain" description="DUF2207" evidence="4">
    <location>
        <begin position="30"/>
        <end position="195"/>
    </location>
</feature>
<evidence type="ECO:0000259" key="4">
    <source>
        <dbReference type="Pfam" id="PF09972"/>
    </source>
</evidence>
<keyword evidence="2" id="KW-1133">Transmembrane helix</keyword>
<feature type="transmembrane region" description="Helical" evidence="2">
    <location>
        <begin position="423"/>
        <end position="443"/>
    </location>
</feature>
<keyword evidence="2" id="KW-0812">Transmembrane</keyword>
<feature type="transmembrane region" description="Helical" evidence="2">
    <location>
        <begin position="236"/>
        <end position="257"/>
    </location>
</feature>
<dbReference type="InterPro" id="IPR018702">
    <property type="entry name" value="DUF2207"/>
</dbReference>
<dbReference type="Pfam" id="PF09972">
    <property type="entry name" value="DUF2207"/>
    <property type="match status" value="1"/>
</dbReference>
<evidence type="ECO:0000256" key="1">
    <source>
        <dbReference type="SAM" id="MobiDB-lite"/>
    </source>
</evidence>
<protein>
    <submittedName>
        <fullName evidence="6">DUF2207 domain-containing protein</fullName>
    </submittedName>
</protein>
<feature type="chain" id="PRO_5022808352" evidence="3">
    <location>
        <begin position="27"/>
        <end position="565"/>
    </location>
</feature>
<sequence>MKYVKIRTIILALVLCLFLIPAQVSAVDFTIEHTQIDAFLKEDGNVQVTEQHTYQFDGDFNGITRTLIPKENTRIENVEAVENNKPLEVKQEGNLYKIFRGGSDETITIDLSYTIKNGVEVYTDLGQFYWPFFDSSNESSYENMDIYVHPPQPTGEVLALGYGEAAGTIQTTKDGVVHFELGEVESGENGDIRAAYDASMFPGASINEGKAISSDLTAEIAAQEEKLAAFENRKDFLSLIAPFIVGAFAIYLSALLITAWRKKRAVIWDVERNSLQQSLLPKEEMSLPATILHMKSMIPSGSLLSAALLDLVRKGIVDRRSENEFILGNRSSDHRHEEMLIQWLFYKIGNEGKFSIDTLDNYIENKENQQSYHEDFTKWVEEVKAEIKEHRLVQKKVGLRWTVAISGLLLLPFTILFGVHDLLMWMFFSLLLSILFILFAMLYQPRTIMGARIKHQWNHLSSTYTNVDKKQWSEWMSDEQMRAFIYAIGINDKAMLKKNENLASTNADSGFGYTSSDIVMLMIIASTLTNSFNQAEETVSAGTGTGSVPGGGSGVGGGGGGSGAF</sequence>
<feature type="compositionally biased region" description="Gly residues" evidence="1">
    <location>
        <begin position="543"/>
        <end position="565"/>
    </location>
</feature>
<dbReference type="EMBL" id="VTEI01000001">
    <property type="protein sequence ID" value="TYS19841.1"/>
    <property type="molecule type" value="Genomic_DNA"/>
</dbReference>
<dbReference type="Pfam" id="PF20990">
    <property type="entry name" value="DUF2207_C"/>
    <property type="match status" value="1"/>
</dbReference>
<dbReference type="AlphaFoldDB" id="A0A5D4P1F8"/>
<dbReference type="InterPro" id="IPR048389">
    <property type="entry name" value="YciQ-like_C"/>
</dbReference>
<keyword evidence="2" id="KW-0472">Membrane</keyword>
<evidence type="ECO:0000256" key="3">
    <source>
        <dbReference type="SAM" id="SignalP"/>
    </source>
</evidence>
<feature type="domain" description="Predicted membrane protein YciQ-like C-terminal" evidence="5">
    <location>
        <begin position="297"/>
        <end position="461"/>
    </location>
</feature>
<evidence type="ECO:0000313" key="7">
    <source>
        <dbReference type="Proteomes" id="UP000322267"/>
    </source>
</evidence>
<evidence type="ECO:0000256" key="2">
    <source>
        <dbReference type="SAM" id="Phobius"/>
    </source>
</evidence>
<organism evidence="6 7">
    <name type="scientific">Rossellomorea vietnamensis</name>
    <dbReference type="NCBI Taxonomy" id="218284"/>
    <lineage>
        <taxon>Bacteria</taxon>
        <taxon>Bacillati</taxon>
        <taxon>Bacillota</taxon>
        <taxon>Bacilli</taxon>
        <taxon>Bacillales</taxon>
        <taxon>Bacillaceae</taxon>
        <taxon>Rossellomorea</taxon>
    </lineage>
</organism>
<accession>A0A5D4P1F8</accession>
<comment type="caution">
    <text evidence="6">The sequence shown here is derived from an EMBL/GenBank/DDBJ whole genome shotgun (WGS) entry which is preliminary data.</text>
</comment>
<feature type="region of interest" description="Disordered" evidence="1">
    <location>
        <begin position="540"/>
        <end position="565"/>
    </location>
</feature>
<feature type="transmembrane region" description="Helical" evidence="2">
    <location>
        <begin position="397"/>
        <end position="417"/>
    </location>
</feature>
<name>A0A5D4P1F8_9BACI</name>
<proteinExistence type="predicted"/>
<reference evidence="6 7" key="1">
    <citation type="submission" date="2019-08" db="EMBL/GenBank/DDBJ databases">
        <title>Bacillus genomes from the desert of Cuatro Cienegas, Coahuila.</title>
        <authorList>
            <person name="Olmedo-Alvarez G."/>
        </authorList>
    </citation>
    <scope>NUCLEOTIDE SEQUENCE [LARGE SCALE GENOMIC DNA]</scope>
    <source>
        <strain evidence="6 7">CH34_1T</strain>
    </source>
</reference>
<keyword evidence="3" id="KW-0732">Signal</keyword>
<dbReference type="OrthoDB" id="5507254at2"/>
<gene>
    <name evidence="6" type="ORF">FZC78_02085</name>
</gene>
<feature type="signal peptide" evidence="3">
    <location>
        <begin position="1"/>
        <end position="26"/>
    </location>
</feature>